<feature type="region of interest" description="Disordered" evidence="1">
    <location>
        <begin position="1"/>
        <end position="41"/>
    </location>
</feature>
<organism evidence="2">
    <name type="scientific">Bracon brevicornis</name>
    <dbReference type="NCBI Taxonomy" id="1563983"/>
    <lineage>
        <taxon>Eukaryota</taxon>
        <taxon>Metazoa</taxon>
        <taxon>Ecdysozoa</taxon>
        <taxon>Arthropoda</taxon>
        <taxon>Hexapoda</taxon>
        <taxon>Insecta</taxon>
        <taxon>Pterygota</taxon>
        <taxon>Neoptera</taxon>
        <taxon>Endopterygota</taxon>
        <taxon>Hymenoptera</taxon>
        <taxon>Apocrita</taxon>
        <taxon>Ichneumonoidea</taxon>
        <taxon>Braconidae</taxon>
        <taxon>Braconinae</taxon>
        <taxon>Bracon</taxon>
    </lineage>
</organism>
<proteinExistence type="predicted"/>
<protein>
    <submittedName>
        <fullName evidence="2">Uncharacterized protein</fullName>
    </submittedName>
</protein>
<dbReference type="AlphaFoldDB" id="A0A6V7L0W9"/>
<sequence>MKLAFSMLDQNSERETQFELEEEEEEQEDEEEAMNSRSPLLSFSPSTVFSNIRTHSTDVSTIIQRNLRALTI</sequence>
<accession>A0A6V7L0W9</accession>
<feature type="compositionally biased region" description="Acidic residues" evidence="1">
    <location>
        <begin position="18"/>
        <end position="33"/>
    </location>
</feature>
<dbReference type="EMBL" id="CADCXW020000327">
    <property type="protein sequence ID" value="CAD1569479.1"/>
    <property type="molecule type" value="Genomic_DNA"/>
</dbReference>
<evidence type="ECO:0000256" key="1">
    <source>
        <dbReference type="SAM" id="MobiDB-lite"/>
    </source>
</evidence>
<gene>
    <name evidence="2" type="ORF">BBRV_LOCUS92904</name>
</gene>
<name>A0A6V7L0W9_9HYME</name>
<evidence type="ECO:0000313" key="2">
    <source>
        <dbReference type="EMBL" id="CAD1569479.1"/>
    </source>
</evidence>
<reference evidence="2" key="1">
    <citation type="submission" date="2020-07" db="EMBL/GenBank/DDBJ databases">
        <authorList>
            <person name="Ferguson B K."/>
        </authorList>
    </citation>
    <scope>NUCLEOTIDE SEQUENCE</scope>
    <source>
        <strain evidence="2">L06</strain>
    </source>
</reference>